<dbReference type="EMBL" id="MIHC01000015">
    <property type="protein sequence ID" value="ODR06836.1"/>
    <property type="molecule type" value="Genomic_DNA"/>
</dbReference>
<dbReference type="AlphaFoldDB" id="A0A1E3SXE9"/>
<dbReference type="Gene3D" id="3.30.70.270">
    <property type="match status" value="1"/>
</dbReference>
<dbReference type="InterPro" id="IPR043128">
    <property type="entry name" value="Rev_trsase/Diguanyl_cyclase"/>
</dbReference>
<dbReference type="Proteomes" id="UP000094224">
    <property type="component" value="Unassembled WGS sequence"/>
</dbReference>
<name>A0A1E3SXE9_9MYCO</name>
<evidence type="ECO:0000313" key="1">
    <source>
        <dbReference type="EMBL" id="ODR06836.1"/>
    </source>
</evidence>
<evidence type="ECO:0000313" key="2">
    <source>
        <dbReference type="Proteomes" id="UP000094224"/>
    </source>
</evidence>
<protein>
    <recommendedName>
        <fullName evidence="3">GGDEF domain-containing protein</fullName>
    </recommendedName>
</protein>
<dbReference type="RefSeq" id="WP_069400250.1">
    <property type="nucleotide sequence ID" value="NZ_JACKTB010000035.1"/>
</dbReference>
<organism evidence="1 2">
    <name type="scientific">Mycobacterium sherrisii</name>
    <dbReference type="NCBI Taxonomy" id="243061"/>
    <lineage>
        <taxon>Bacteria</taxon>
        <taxon>Bacillati</taxon>
        <taxon>Actinomycetota</taxon>
        <taxon>Actinomycetes</taxon>
        <taxon>Mycobacteriales</taxon>
        <taxon>Mycobacteriaceae</taxon>
        <taxon>Mycobacterium</taxon>
        <taxon>Mycobacterium simiae complex</taxon>
    </lineage>
</organism>
<dbReference type="SUPFAM" id="SSF55073">
    <property type="entry name" value="Nucleotide cyclase"/>
    <property type="match status" value="1"/>
</dbReference>
<proteinExistence type="predicted"/>
<dbReference type="InterPro" id="IPR029787">
    <property type="entry name" value="Nucleotide_cyclase"/>
</dbReference>
<evidence type="ECO:0008006" key="3">
    <source>
        <dbReference type="Google" id="ProtNLM"/>
    </source>
</evidence>
<dbReference type="OrthoDB" id="23692at2"/>
<accession>A0A1E3SXE9</accession>
<dbReference type="STRING" id="243061.AWC25_25510"/>
<sequence>MVHPDNIAEKIRDRAADPIDVGGHTIRATLSVDATIALPGEPVSSVTARADAAMYRQKLGGHDAVTRFLIERSLRRTRRA</sequence>
<keyword evidence="2" id="KW-1185">Reference proteome</keyword>
<gene>
    <name evidence="1" type="ORF">BHQ21_10585</name>
</gene>
<reference evidence="2" key="1">
    <citation type="submission" date="2016-09" db="EMBL/GenBank/DDBJ databases">
        <authorList>
            <person name="Greninger A.L."/>
            <person name="Jerome K.R."/>
            <person name="Mcnair B."/>
            <person name="Wallis C."/>
            <person name="Fang F."/>
        </authorList>
    </citation>
    <scope>NUCLEOTIDE SEQUENCE [LARGE SCALE GENOMIC DNA]</scope>
    <source>
        <strain evidence="2">BC1_M4</strain>
    </source>
</reference>
<comment type="caution">
    <text evidence="1">The sequence shown here is derived from an EMBL/GenBank/DDBJ whole genome shotgun (WGS) entry which is preliminary data.</text>
</comment>